<name>A0ABV1KNE9_9BACL</name>
<keyword evidence="3" id="KW-0249">Electron transport</keyword>
<keyword evidence="4" id="KW-0186">Copper</keyword>
<accession>A0ABV1KNE9</accession>
<dbReference type="Gene3D" id="2.60.40.420">
    <property type="entry name" value="Cupredoxins - blue copper proteins"/>
    <property type="match status" value="1"/>
</dbReference>
<evidence type="ECO:0000313" key="8">
    <source>
        <dbReference type="Proteomes" id="UP001493487"/>
    </source>
</evidence>
<keyword evidence="5" id="KW-0812">Transmembrane</keyword>
<dbReference type="InterPro" id="IPR008972">
    <property type="entry name" value="Cupredoxin"/>
</dbReference>
<dbReference type="PANTHER" id="PTHR38439">
    <property type="entry name" value="AURACYANIN-B"/>
    <property type="match status" value="1"/>
</dbReference>
<feature type="domain" description="EfeO-type cupredoxin-like" evidence="6">
    <location>
        <begin position="91"/>
        <end position="181"/>
    </location>
</feature>
<dbReference type="SUPFAM" id="SSF49503">
    <property type="entry name" value="Cupredoxins"/>
    <property type="match status" value="1"/>
</dbReference>
<comment type="caution">
    <text evidence="7">The sequence shown here is derived from an EMBL/GenBank/DDBJ whole genome shotgun (WGS) entry which is preliminary data.</text>
</comment>
<keyword evidence="5" id="KW-1133">Transmembrane helix</keyword>
<gene>
    <name evidence="7" type="ORF">QJS35_01095</name>
</gene>
<evidence type="ECO:0000256" key="3">
    <source>
        <dbReference type="ARBA" id="ARBA00022982"/>
    </source>
</evidence>
<evidence type="ECO:0000256" key="5">
    <source>
        <dbReference type="SAM" id="Phobius"/>
    </source>
</evidence>
<organism evidence="7 8">
    <name type="scientific">Cohnella silvisoli</name>
    <dbReference type="NCBI Taxonomy" id="2873699"/>
    <lineage>
        <taxon>Bacteria</taxon>
        <taxon>Bacillati</taxon>
        <taxon>Bacillota</taxon>
        <taxon>Bacilli</taxon>
        <taxon>Bacillales</taxon>
        <taxon>Paenibacillaceae</taxon>
        <taxon>Cohnella</taxon>
    </lineage>
</organism>
<protein>
    <submittedName>
        <fullName evidence="7">Cupredoxin domain-containing protein</fullName>
    </submittedName>
</protein>
<dbReference type="PANTHER" id="PTHR38439:SF2">
    <property type="entry name" value="OUTER MEMBRANE PROTEIN H.8"/>
    <property type="match status" value="1"/>
</dbReference>
<keyword evidence="5" id="KW-0472">Membrane</keyword>
<reference evidence="7 8" key="1">
    <citation type="journal article" date="2023" name="Genome Announc.">
        <title>Pan-Genome Analyses of the Genus Cohnella and Proposal of the Novel Species Cohnella silvisoli sp. nov., Isolated from Forest Soil.</title>
        <authorList>
            <person name="Wang C."/>
            <person name="Mao L."/>
            <person name="Bao G."/>
            <person name="Zhu H."/>
        </authorList>
    </citation>
    <scope>NUCLEOTIDE SEQUENCE [LARGE SCALE GENOMIC DNA]</scope>
    <source>
        <strain evidence="7 8">NL03-T5-1</strain>
    </source>
</reference>
<keyword evidence="2" id="KW-0479">Metal-binding</keyword>
<dbReference type="EMBL" id="JASKHM010000001">
    <property type="protein sequence ID" value="MEQ4480982.1"/>
    <property type="molecule type" value="Genomic_DNA"/>
</dbReference>
<feature type="transmembrane region" description="Helical" evidence="5">
    <location>
        <begin position="57"/>
        <end position="77"/>
    </location>
</feature>
<dbReference type="RefSeq" id="WP_232182807.1">
    <property type="nucleotide sequence ID" value="NZ_JAIOAP010000001.1"/>
</dbReference>
<proteinExistence type="predicted"/>
<evidence type="ECO:0000259" key="6">
    <source>
        <dbReference type="Pfam" id="PF13473"/>
    </source>
</evidence>
<keyword evidence="1" id="KW-0813">Transport</keyword>
<evidence type="ECO:0000256" key="2">
    <source>
        <dbReference type="ARBA" id="ARBA00022723"/>
    </source>
</evidence>
<dbReference type="Pfam" id="PF13473">
    <property type="entry name" value="Cupredoxin_1"/>
    <property type="match status" value="1"/>
</dbReference>
<dbReference type="InterPro" id="IPR028096">
    <property type="entry name" value="EfeO_Cupredoxin"/>
</dbReference>
<evidence type="ECO:0000256" key="1">
    <source>
        <dbReference type="ARBA" id="ARBA00022448"/>
    </source>
</evidence>
<sequence>MTAYKDGTFLPEDGKAGFLCPFCGIAGNVMDVTVWISGNAYDKPVTEFKEDDNMNKWIYTFGVVLAAVLIATGCGGGNSKEEKSAASPVESQAAGAAKAITIEAKNFEFDQKEIKVKKGETVSITLKNSQGNHGIKIEGYDKEIKKDQTVTFTADQTGEFKFACSIICGKGHAEMTGKLIVE</sequence>
<dbReference type="Proteomes" id="UP001493487">
    <property type="component" value="Unassembled WGS sequence"/>
</dbReference>
<keyword evidence="8" id="KW-1185">Reference proteome</keyword>
<evidence type="ECO:0000313" key="7">
    <source>
        <dbReference type="EMBL" id="MEQ4480982.1"/>
    </source>
</evidence>
<evidence type="ECO:0000256" key="4">
    <source>
        <dbReference type="ARBA" id="ARBA00023008"/>
    </source>
</evidence>
<dbReference type="InterPro" id="IPR050845">
    <property type="entry name" value="Cu-binding_ET"/>
</dbReference>